<keyword evidence="2" id="KW-1277">Toxin-antitoxin system</keyword>
<protein>
    <recommendedName>
        <fullName evidence="3">mRNA interferase</fullName>
        <ecNumber evidence="3">3.1.-.-</ecNumber>
    </recommendedName>
</protein>
<gene>
    <name evidence="4" type="ORF">H6G24_26155</name>
</gene>
<dbReference type="Gene3D" id="2.30.30.110">
    <property type="match status" value="1"/>
</dbReference>
<sequence>MQRGEIWWAELPTSVASEPGYRRPVLIVQSNDFNRSRIRTVIVVALTTNLRLADAPGNVLVTTDETGLPQDSVVNVSQIITLDKSFLTEQVSQVSDRVMFLVEDGLRMVLALL</sequence>
<dbReference type="InterPro" id="IPR011067">
    <property type="entry name" value="Plasmid_toxin/cell-grow_inhib"/>
</dbReference>
<evidence type="ECO:0000256" key="2">
    <source>
        <dbReference type="ARBA" id="ARBA00022649"/>
    </source>
</evidence>
<dbReference type="PANTHER" id="PTHR33988">
    <property type="entry name" value="ENDORIBONUCLEASE MAZF-RELATED"/>
    <property type="match status" value="1"/>
</dbReference>
<evidence type="ECO:0000256" key="3">
    <source>
        <dbReference type="PIRNR" id="PIRNR033490"/>
    </source>
</evidence>
<comment type="function">
    <text evidence="3">Toxic component of a type II toxin-antitoxin (TA) system.</text>
</comment>
<dbReference type="Pfam" id="PF02452">
    <property type="entry name" value="PemK_toxin"/>
    <property type="match status" value="1"/>
</dbReference>
<proteinExistence type="inferred from homology"/>
<dbReference type="EMBL" id="JACJQH010000049">
    <property type="protein sequence ID" value="MBD2198922.1"/>
    <property type="molecule type" value="Genomic_DNA"/>
</dbReference>
<organism evidence="4 5">
    <name type="scientific">Calothrix parietina FACHB-288</name>
    <dbReference type="NCBI Taxonomy" id="2692896"/>
    <lineage>
        <taxon>Bacteria</taxon>
        <taxon>Bacillati</taxon>
        <taxon>Cyanobacteriota</taxon>
        <taxon>Cyanophyceae</taxon>
        <taxon>Nostocales</taxon>
        <taxon>Calotrichaceae</taxon>
        <taxon>Calothrix</taxon>
    </lineage>
</organism>
<dbReference type="EC" id="3.1.-.-" evidence="3"/>
<name>A0ABR8AK10_9CYAN</name>
<keyword evidence="3" id="KW-0378">Hydrolase</keyword>
<dbReference type="PIRSF" id="PIRSF033490">
    <property type="entry name" value="MazF"/>
    <property type="match status" value="1"/>
</dbReference>
<comment type="similarity">
    <text evidence="1 3">Belongs to the PemK/MazF family.</text>
</comment>
<comment type="caution">
    <text evidence="4">The sequence shown here is derived from an EMBL/GenBank/DDBJ whole genome shotgun (WGS) entry which is preliminary data.</text>
</comment>
<dbReference type="PANTHER" id="PTHR33988:SF2">
    <property type="entry name" value="ENDORIBONUCLEASE MAZF"/>
    <property type="match status" value="1"/>
</dbReference>
<reference evidence="4 5" key="1">
    <citation type="journal article" date="2020" name="ISME J.">
        <title>Comparative genomics reveals insights into cyanobacterial evolution and habitat adaptation.</title>
        <authorList>
            <person name="Chen M.Y."/>
            <person name="Teng W.K."/>
            <person name="Zhao L."/>
            <person name="Hu C.X."/>
            <person name="Zhou Y.K."/>
            <person name="Han B.P."/>
            <person name="Song L.R."/>
            <person name="Shu W.S."/>
        </authorList>
    </citation>
    <scope>NUCLEOTIDE SEQUENCE [LARGE SCALE GENOMIC DNA]</scope>
    <source>
        <strain evidence="4 5">FACHB-288</strain>
    </source>
</reference>
<dbReference type="RefSeq" id="WP_190546907.1">
    <property type="nucleotide sequence ID" value="NZ_CAWPNO010000083.1"/>
</dbReference>
<dbReference type="SUPFAM" id="SSF50118">
    <property type="entry name" value="Cell growth inhibitor/plasmid maintenance toxic component"/>
    <property type="match status" value="1"/>
</dbReference>
<accession>A0ABR8AK10</accession>
<dbReference type="InterPro" id="IPR003477">
    <property type="entry name" value="PemK-like"/>
</dbReference>
<evidence type="ECO:0000313" key="5">
    <source>
        <dbReference type="Proteomes" id="UP000658514"/>
    </source>
</evidence>
<dbReference type="Proteomes" id="UP000658514">
    <property type="component" value="Unassembled WGS sequence"/>
</dbReference>
<keyword evidence="3" id="KW-0540">Nuclease</keyword>
<keyword evidence="3" id="KW-0255">Endonuclease</keyword>
<keyword evidence="5" id="KW-1185">Reference proteome</keyword>
<evidence type="ECO:0000256" key="1">
    <source>
        <dbReference type="ARBA" id="ARBA00007521"/>
    </source>
</evidence>
<evidence type="ECO:0000313" key="4">
    <source>
        <dbReference type="EMBL" id="MBD2198922.1"/>
    </source>
</evidence>